<reference evidence="3" key="2">
    <citation type="submission" date="2017-01" db="EMBL/GenBank/DDBJ databases">
        <authorList>
            <person name="Mah S.A."/>
            <person name="Swanson W.J."/>
            <person name="Moy G.W."/>
            <person name="Vacquier V.D."/>
        </authorList>
    </citation>
    <scope>NUCLEOTIDE SEQUENCE [LARGE SCALE GENOMIC DNA]</scope>
    <source>
        <strain evidence="3">MT1</strain>
    </source>
</reference>
<dbReference type="OrthoDB" id="7029344at2"/>
<accession>A0A1H0TQE4</accession>
<evidence type="ECO:0000256" key="1">
    <source>
        <dbReference type="SAM" id="SignalP"/>
    </source>
</evidence>
<dbReference type="RefSeq" id="WP_075949019.1">
    <property type="nucleotide sequence ID" value="NZ_LT629709.1"/>
</dbReference>
<dbReference type="Proteomes" id="UP000186756">
    <property type="component" value="Unassembled WGS sequence"/>
</dbReference>
<evidence type="ECO:0000313" key="2">
    <source>
        <dbReference type="EMBL" id="KAB0481065.1"/>
    </source>
</evidence>
<dbReference type="Proteomes" id="UP000460142">
    <property type="component" value="Unassembled WGS sequence"/>
</dbReference>
<organism evidence="4 6">
    <name type="scientific">Pseudomonas reinekei</name>
    <dbReference type="NCBI Taxonomy" id="395598"/>
    <lineage>
        <taxon>Bacteria</taxon>
        <taxon>Pseudomonadati</taxon>
        <taxon>Pseudomonadota</taxon>
        <taxon>Gammaproteobacteria</taxon>
        <taxon>Pseudomonadales</taxon>
        <taxon>Pseudomonadaceae</taxon>
        <taxon>Pseudomonas</taxon>
    </lineage>
</organism>
<dbReference type="AlphaFoldDB" id="A0A1H0TQE4"/>
<gene>
    <name evidence="3" type="ORF">BVK86_25520</name>
    <name evidence="2" type="ORF">F7R15_26670</name>
    <name evidence="4" type="ORF">SAMN04490202_4873</name>
</gene>
<evidence type="ECO:0000313" key="5">
    <source>
        <dbReference type="Proteomes" id="UP000186756"/>
    </source>
</evidence>
<keyword evidence="5" id="KW-1185">Reference proteome</keyword>
<name>A0A1H0TQE4_PSERE</name>
<feature type="chain" id="PRO_5015065236" description="Phage infection protein" evidence="1">
    <location>
        <begin position="29"/>
        <end position="151"/>
    </location>
</feature>
<evidence type="ECO:0000313" key="7">
    <source>
        <dbReference type="Proteomes" id="UP000460142"/>
    </source>
</evidence>
<evidence type="ECO:0008006" key="8">
    <source>
        <dbReference type="Google" id="ProtNLM"/>
    </source>
</evidence>
<dbReference type="EMBL" id="VZPS01000026">
    <property type="protein sequence ID" value="KAB0481065.1"/>
    <property type="molecule type" value="Genomic_DNA"/>
</dbReference>
<keyword evidence="1" id="KW-0732">Signal</keyword>
<evidence type="ECO:0000313" key="6">
    <source>
        <dbReference type="Proteomes" id="UP000198549"/>
    </source>
</evidence>
<dbReference type="EMBL" id="LT629709">
    <property type="protein sequence ID" value="SDP56199.1"/>
    <property type="molecule type" value="Genomic_DNA"/>
</dbReference>
<feature type="signal peptide" evidence="1">
    <location>
        <begin position="1"/>
        <end position="28"/>
    </location>
</feature>
<dbReference type="Proteomes" id="UP000198549">
    <property type="component" value="Chromosome I"/>
</dbReference>
<reference evidence="5" key="3">
    <citation type="submission" date="2017-01" db="EMBL/GenBank/DDBJ databases">
        <authorList>
            <person name="Poblete-Castro I."/>
        </authorList>
    </citation>
    <scope>NUCLEOTIDE SEQUENCE [LARGE SCALE GENOMIC DNA]</scope>
    <source>
        <strain evidence="5">DSM 18361 / CCUG 53116 / MT1</strain>
    </source>
</reference>
<reference evidence="2 7" key="4">
    <citation type="submission" date="2019-09" db="EMBL/GenBank/DDBJ databases">
        <title>Draft genome sequences of 48 bacterial type strains from the CCUG.</title>
        <authorList>
            <person name="Tunovic T."/>
            <person name="Pineiro-Iglesias B."/>
            <person name="Unosson C."/>
            <person name="Inganas E."/>
            <person name="Ohlen M."/>
            <person name="Cardew S."/>
            <person name="Jensie-Markopoulos S."/>
            <person name="Salva-Serra F."/>
            <person name="Jaen-Luchoro D."/>
            <person name="Karlsson R."/>
            <person name="Svensson-Stadler L."/>
            <person name="Chun J."/>
            <person name="Moore E."/>
        </authorList>
    </citation>
    <scope>NUCLEOTIDE SEQUENCE [LARGE SCALE GENOMIC DNA]</scope>
    <source>
        <strain evidence="2 7">CCUG 53116</strain>
    </source>
</reference>
<reference evidence="4 6" key="1">
    <citation type="submission" date="2016-10" db="EMBL/GenBank/DDBJ databases">
        <authorList>
            <person name="de Groot N.N."/>
        </authorList>
    </citation>
    <scope>NUCLEOTIDE SEQUENCE [LARGE SCALE GENOMIC DNA]</scope>
    <source>
        <strain evidence="4 6">BS3776</strain>
    </source>
</reference>
<evidence type="ECO:0000313" key="3">
    <source>
        <dbReference type="EMBL" id="OLT99639.1"/>
    </source>
</evidence>
<protein>
    <recommendedName>
        <fullName evidence="8">Phage infection protein</fullName>
    </recommendedName>
</protein>
<evidence type="ECO:0000313" key="4">
    <source>
        <dbReference type="EMBL" id="SDP56199.1"/>
    </source>
</evidence>
<sequence length="151" mass="16120">MFNFSKVSSLALGLALVGGLGLSSLASANTSNTVSNSQIQSLLAEGGSDRLQQNRVVEGGSDRLIQNRVAEGGSDRLQQNRVVEGGSDRLIQNRVAEGGSDRLIQNRVAEGGADRLRELRERVASIPHNALLGGVIVAENRAEFGSKYQRY</sequence>
<proteinExistence type="predicted"/>
<dbReference type="EMBL" id="MSTQ01000022">
    <property type="protein sequence ID" value="OLT99639.1"/>
    <property type="molecule type" value="Genomic_DNA"/>
</dbReference>